<evidence type="ECO:0000313" key="6">
    <source>
        <dbReference type="Proteomes" id="UP001363035"/>
    </source>
</evidence>
<sequence length="248" mass="28202">MKYLGLIGYPLGHSFSKKYYLDKFDKGNIQGIDYDLYPISDIEKFPELYTSNPDFYGVNVTIPYKKDVIPYLDELSEEAKVIGAVNCIQIKRQENGRPYLKGFNTDAYGFEQSLLPFLKPEHKKALILGNGGATKAVKYVLDKLRIPYQVVSRTKDAENISYADLTDSIISQHQIIINCSPVGTYPNIDQCPDIPYEGIGPDHLLYDLIYNPEETLFLQKGKARGAAIKNGFEMLVLQAEKNWEVWNQ</sequence>
<dbReference type="SUPFAM" id="SSF51735">
    <property type="entry name" value="NAD(P)-binding Rossmann-fold domains"/>
    <property type="match status" value="1"/>
</dbReference>
<dbReference type="Gene3D" id="3.40.50.720">
    <property type="entry name" value="NAD(P)-binding Rossmann-like Domain"/>
    <property type="match status" value="1"/>
</dbReference>
<evidence type="ECO:0000256" key="3">
    <source>
        <dbReference type="ARBA" id="ARBA00023141"/>
    </source>
</evidence>
<dbReference type="SUPFAM" id="SSF53223">
    <property type="entry name" value="Aminoacid dehydrogenase-like, N-terminal domain"/>
    <property type="match status" value="1"/>
</dbReference>
<evidence type="ECO:0000256" key="2">
    <source>
        <dbReference type="ARBA" id="ARBA00023002"/>
    </source>
</evidence>
<name>A0ABU8I116_9SPHI</name>
<dbReference type="PANTHER" id="PTHR21089:SF1">
    <property type="entry name" value="BIFUNCTIONAL 3-DEHYDROQUINATE DEHYDRATASE_SHIKIMATE DEHYDROGENASE, CHLOROPLASTIC"/>
    <property type="match status" value="1"/>
</dbReference>
<proteinExistence type="predicted"/>
<dbReference type="InterPro" id="IPR036291">
    <property type="entry name" value="NAD(P)-bd_dom_sf"/>
</dbReference>
<dbReference type="InterPro" id="IPR022893">
    <property type="entry name" value="Shikimate_DH_fam"/>
</dbReference>
<comment type="pathway">
    <text evidence="1">Metabolic intermediate biosynthesis; chorismate biosynthesis; chorismate from D-erythrose 4-phosphate and phosphoenolpyruvate: step 4/7.</text>
</comment>
<dbReference type="Gene3D" id="3.40.50.10860">
    <property type="entry name" value="Leucine Dehydrogenase, chain A, domain 1"/>
    <property type="match status" value="1"/>
</dbReference>
<dbReference type="CDD" id="cd01065">
    <property type="entry name" value="NAD_bind_Shikimate_DH"/>
    <property type="match status" value="1"/>
</dbReference>
<dbReference type="EMBL" id="JAYLLN010000001">
    <property type="protein sequence ID" value="MEI5983424.1"/>
    <property type="molecule type" value="Genomic_DNA"/>
</dbReference>
<dbReference type="InterPro" id="IPR046346">
    <property type="entry name" value="Aminoacid_DH-like_N_sf"/>
</dbReference>
<dbReference type="Proteomes" id="UP001363035">
    <property type="component" value="Unassembled WGS sequence"/>
</dbReference>
<keyword evidence="2" id="KW-0560">Oxidoreductase</keyword>
<dbReference type="Pfam" id="PF08501">
    <property type="entry name" value="Shikimate_dh_N"/>
    <property type="match status" value="1"/>
</dbReference>
<dbReference type="InterPro" id="IPR013708">
    <property type="entry name" value="Shikimate_DH-bd_N"/>
</dbReference>
<gene>
    <name evidence="5" type="ORF">VJ786_00780</name>
</gene>
<comment type="caution">
    <text evidence="5">The sequence shown here is derived from an EMBL/GenBank/DDBJ whole genome shotgun (WGS) entry which is preliminary data.</text>
</comment>
<dbReference type="RefSeq" id="WP_336557051.1">
    <property type="nucleotide sequence ID" value="NZ_JAYLLN010000001.1"/>
</dbReference>
<evidence type="ECO:0000259" key="4">
    <source>
        <dbReference type="Pfam" id="PF08501"/>
    </source>
</evidence>
<keyword evidence="3" id="KW-0028">Amino-acid biosynthesis</keyword>
<keyword evidence="6" id="KW-1185">Reference proteome</keyword>
<organism evidence="5 6">
    <name type="scientific">Sphingobacterium tenebrionis</name>
    <dbReference type="NCBI Taxonomy" id="3111775"/>
    <lineage>
        <taxon>Bacteria</taxon>
        <taxon>Pseudomonadati</taxon>
        <taxon>Bacteroidota</taxon>
        <taxon>Sphingobacteriia</taxon>
        <taxon>Sphingobacteriales</taxon>
        <taxon>Sphingobacteriaceae</taxon>
        <taxon>Sphingobacterium</taxon>
    </lineage>
</organism>
<reference evidence="5 6" key="1">
    <citation type="submission" date="2024-01" db="EMBL/GenBank/DDBJ databases">
        <title>Sphingobacterium tenebrionis sp. nov., a novel endophyte isolated from tenebrio molitor intestines.</title>
        <authorList>
            <person name="Zhang C."/>
        </authorList>
    </citation>
    <scope>NUCLEOTIDE SEQUENCE [LARGE SCALE GENOMIC DNA]</scope>
    <source>
        <strain evidence="5 6">PU5-4</strain>
    </source>
</reference>
<evidence type="ECO:0000256" key="1">
    <source>
        <dbReference type="ARBA" id="ARBA00004871"/>
    </source>
</evidence>
<accession>A0ABU8I116</accession>
<feature type="domain" description="Shikimate dehydrogenase substrate binding N-terminal" evidence="4">
    <location>
        <begin position="6"/>
        <end position="88"/>
    </location>
</feature>
<keyword evidence="3" id="KW-0057">Aromatic amino acid biosynthesis</keyword>
<evidence type="ECO:0000313" key="5">
    <source>
        <dbReference type="EMBL" id="MEI5983424.1"/>
    </source>
</evidence>
<protein>
    <submittedName>
        <fullName evidence="5">Shikimate dehydrogenase</fullName>
    </submittedName>
</protein>
<dbReference type="PANTHER" id="PTHR21089">
    <property type="entry name" value="SHIKIMATE DEHYDROGENASE"/>
    <property type="match status" value="1"/>
</dbReference>